<proteinExistence type="predicted"/>
<gene>
    <name evidence="2" type="ORF">DFH07DRAFT_415265</name>
</gene>
<feature type="chain" id="PRO_5042175483" description="Secreted protein" evidence="1">
    <location>
        <begin position="29"/>
        <end position="89"/>
    </location>
</feature>
<evidence type="ECO:0000256" key="1">
    <source>
        <dbReference type="SAM" id="SignalP"/>
    </source>
</evidence>
<keyword evidence="1" id="KW-0732">Signal</keyword>
<dbReference type="Proteomes" id="UP001215280">
    <property type="component" value="Unassembled WGS sequence"/>
</dbReference>
<feature type="signal peptide" evidence="1">
    <location>
        <begin position="1"/>
        <end position="28"/>
    </location>
</feature>
<evidence type="ECO:0000313" key="3">
    <source>
        <dbReference type="Proteomes" id="UP001215280"/>
    </source>
</evidence>
<comment type="caution">
    <text evidence="2">The sequence shown here is derived from an EMBL/GenBank/DDBJ whole genome shotgun (WGS) entry which is preliminary data.</text>
</comment>
<dbReference type="AlphaFoldDB" id="A0AAD7JD98"/>
<accession>A0AAD7JD98</accession>
<dbReference type="EMBL" id="JARJLG010000044">
    <property type="protein sequence ID" value="KAJ7761983.1"/>
    <property type="molecule type" value="Genomic_DNA"/>
</dbReference>
<evidence type="ECO:0000313" key="2">
    <source>
        <dbReference type="EMBL" id="KAJ7761983.1"/>
    </source>
</evidence>
<organism evidence="2 3">
    <name type="scientific">Mycena maculata</name>
    <dbReference type="NCBI Taxonomy" id="230809"/>
    <lineage>
        <taxon>Eukaryota</taxon>
        <taxon>Fungi</taxon>
        <taxon>Dikarya</taxon>
        <taxon>Basidiomycota</taxon>
        <taxon>Agaricomycotina</taxon>
        <taxon>Agaricomycetes</taxon>
        <taxon>Agaricomycetidae</taxon>
        <taxon>Agaricales</taxon>
        <taxon>Marasmiineae</taxon>
        <taxon>Mycenaceae</taxon>
        <taxon>Mycena</taxon>
    </lineage>
</organism>
<evidence type="ECO:0008006" key="4">
    <source>
        <dbReference type="Google" id="ProtNLM"/>
    </source>
</evidence>
<protein>
    <recommendedName>
        <fullName evidence="4">Secreted protein</fullName>
    </recommendedName>
</protein>
<reference evidence="2" key="1">
    <citation type="submission" date="2023-03" db="EMBL/GenBank/DDBJ databases">
        <title>Massive genome expansion in bonnet fungi (Mycena s.s.) driven by repeated elements and novel gene families across ecological guilds.</title>
        <authorList>
            <consortium name="Lawrence Berkeley National Laboratory"/>
            <person name="Harder C.B."/>
            <person name="Miyauchi S."/>
            <person name="Viragh M."/>
            <person name="Kuo A."/>
            <person name="Thoen E."/>
            <person name="Andreopoulos B."/>
            <person name="Lu D."/>
            <person name="Skrede I."/>
            <person name="Drula E."/>
            <person name="Henrissat B."/>
            <person name="Morin E."/>
            <person name="Kohler A."/>
            <person name="Barry K."/>
            <person name="LaButti K."/>
            <person name="Morin E."/>
            <person name="Salamov A."/>
            <person name="Lipzen A."/>
            <person name="Mereny Z."/>
            <person name="Hegedus B."/>
            <person name="Baldrian P."/>
            <person name="Stursova M."/>
            <person name="Weitz H."/>
            <person name="Taylor A."/>
            <person name="Grigoriev I.V."/>
            <person name="Nagy L.G."/>
            <person name="Martin F."/>
            <person name="Kauserud H."/>
        </authorList>
    </citation>
    <scope>NUCLEOTIDE SEQUENCE</scope>
    <source>
        <strain evidence="2">CBHHK188m</strain>
    </source>
</reference>
<name>A0AAD7JD98_9AGAR</name>
<keyword evidence="3" id="KW-1185">Reference proteome</keyword>
<sequence length="89" mass="10476">MAGSRHARALFLWLHYARMLMLMRNVLSALYRSLSSRCLSYRSNLLASCPASVHSLQHFIRLYIMIPRTHESPDRIKYIHYVIAIVHLH</sequence>